<evidence type="ECO:0000256" key="19">
    <source>
        <dbReference type="SAM" id="MobiDB-lite"/>
    </source>
</evidence>
<evidence type="ECO:0000256" key="17">
    <source>
        <dbReference type="ARBA" id="ARBA00023180"/>
    </source>
</evidence>
<keyword evidence="17" id="KW-0325">Glycoprotein</keyword>
<dbReference type="GO" id="GO:0030665">
    <property type="term" value="C:clathrin-coated vesicle membrane"/>
    <property type="evidence" value="ECO:0007669"/>
    <property type="project" value="UniProtKB-SubCell"/>
</dbReference>
<evidence type="ECO:0000256" key="9">
    <source>
        <dbReference type="ARBA" id="ARBA00022448"/>
    </source>
</evidence>
<keyword evidence="16 20" id="KW-0472">Membrane</keyword>
<name>A0A493TWV4_ANAPP</name>
<feature type="transmembrane region" description="Helical" evidence="20">
    <location>
        <begin position="665"/>
        <end position="686"/>
    </location>
</feature>
<dbReference type="InterPro" id="IPR011993">
    <property type="entry name" value="PH-like_dom_sf"/>
</dbReference>
<evidence type="ECO:0000256" key="20">
    <source>
        <dbReference type="SAM" id="Phobius"/>
    </source>
</evidence>
<evidence type="ECO:0000256" key="11">
    <source>
        <dbReference type="ARBA" id="ARBA00022583"/>
    </source>
</evidence>
<evidence type="ECO:0000259" key="21">
    <source>
        <dbReference type="PROSITE" id="PS50850"/>
    </source>
</evidence>
<dbReference type="GO" id="GO:0032868">
    <property type="term" value="P:response to insulin"/>
    <property type="evidence" value="ECO:0007669"/>
    <property type="project" value="TreeGrafter"/>
</dbReference>
<dbReference type="PROSITE" id="PS00217">
    <property type="entry name" value="SUGAR_TRANSPORT_2"/>
    <property type="match status" value="1"/>
</dbReference>
<accession>A0A493TWV4</accession>
<dbReference type="InterPro" id="IPR036259">
    <property type="entry name" value="MFS_trans_sf"/>
</dbReference>
<comment type="similarity">
    <text evidence="7">Belongs to the NECAP family.</text>
</comment>
<evidence type="ECO:0000313" key="22">
    <source>
        <dbReference type="Ensembl" id="ENSAPLP00000030274.1"/>
    </source>
</evidence>
<dbReference type="InterPro" id="IPR005829">
    <property type="entry name" value="Sugar_transporter_CS"/>
</dbReference>
<dbReference type="STRING" id="8840.ENSAPLP00000030274"/>
<feature type="domain" description="Major facilitator superfamily (MFS) profile" evidence="21">
    <location>
        <begin position="373"/>
        <end position="814"/>
    </location>
</feature>
<dbReference type="GO" id="GO:0055056">
    <property type="term" value="F:D-glucose transmembrane transporter activity"/>
    <property type="evidence" value="ECO:0007669"/>
    <property type="project" value="InterPro"/>
</dbReference>
<dbReference type="GO" id="GO:0001917">
    <property type="term" value="C:photoreceptor inner segment"/>
    <property type="evidence" value="ECO:0007669"/>
    <property type="project" value="UniProtKB-SubCell"/>
</dbReference>
<proteinExistence type="inferred from homology"/>
<keyword evidence="13 20" id="KW-0812">Transmembrane</keyword>
<comment type="function">
    <text evidence="2">Involved in endocytosis.</text>
</comment>
<evidence type="ECO:0000256" key="14">
    <source>
        <dbReference type="ARBA" id="ARBA00022927"/>
    </source>
</evidence>
<feature type="transmembrane region" description="Helical" evidence="20">
    <location>
        <begin position="514"/>
        <end position="537"/>
    </location>
</feature>
<keyword evidence="9" id="KW-0813">Transport</keyword>
<dbReference type="Proteomes" id="UP000016666">
    <property type="component" value="Chromosome 22"/>
</dbReference>
<evidence type="ECO:0000256" key="1">
    <source>
        <dbReference type="ARBA" id="ARBA00000618"/>
    </source>
</evidence>
<evidence type="ECO:0000256" key="4">
    <source>
        <dbReference type="ARBA" id="ARBA00004640"/>
    </source>
</evidence>
<evidence type="ECO:0000256" key="2">
    <source>
        <dbReference type="ARBA" id="ARBA00002550"/>
    </source>
</evidence>
<dbReference type="PANTHER" id="PTHR23503">
    <property type="entry name" value="SOLUTE CARRIER FAMILY 2"/>
    <property type="match status" value="1"/>
</dbReference>
<dbReference type="CDD" id="cd17431">
    <property type="entry name" value="MFS_GLUT_Class1"/>
    <property type="match status" value="1"/>
</dbReference>
<dbReference type="AlphaFoldDB" id="A0A493TWV4"/>
<keyword evidence="23" id="KW-1185">Reference proteome</keyword>
<dbReference type="Ensembl" id="ENSAPLT00000048389.1">
    <property type="protein sequence ID" value="ENSAPLP00000030274.1"/>
    <property type="gene ID" value="ENSAPLG00000005941.2"/>
</dbReference>
<keyword evidence="10" id="KW-1003">Cell membrane</keyword>
<reference evidence="22" key="3">
    <citation type="submission" date="2025-09" db="UniProtKB">
        <authorList>
            <consortium name="Ensembl"/>
        </authorList>
    </citation>
    <scope>IDENTIFICATION</scope>
</reference>
<evidence type="ECO:0000256" key="8">
    <source>
        <dbReference type="ARBA" id="ARBA00015979"/>
    </source>
</evidence>
<evidence type="ECO:0000313" key="23">
    <source>
        <dbReference type="Proteomes" id="UP000016666"/>
    </source>
</evidence>
<comment type="catalytic activity">
    <reaction evidence="1">
        <text>D-glucose(out) = D-glucose(in)</text>
        <dbReference type="Rhea" id="RHEA:60376"/>
        <dbReference type="ChEBI" id="CHEBI:4167"/>
    </reaction>
</comment>
<protein>
    <recommendedName>
        <fullName evidence="8">Solute carrier family 2, facilitated glucose transporter member 1</fullName>
    </recommendedName>
</protein>
<feature type="transmembrane region" description="Helical" evidence="20">
    <location>
        <begin position="457"/>
        <end position="475"/>
    </location>
</feature>
<feature type="transmembrane region" description="Helical" evidence="20">
    <location>
        <begin position="790"/>
        <end position="808"/>
    </location>
</feature>
<dbReference type="GO" id="GO:0046323">
    <property type="term" value="P:D-glucose import"/>
    <property type="evidence" value="ECO:0007669"/>
    <property type="project" value="TreeGrafter"/>
</dbReference>
<feature type="transmembrane region" description="Helical" evidence="20">
    <location>
        <begin position="693"/>
        <end position="715"/>
    </location>
</feature>
<dbReference type="GO" id="GO:0015031">
    <property type="term" value="P:protein transport"/>
    <property type="evidence" value="ECO:0007669"/>
    <property type="project" value="UniProtKB-KW"/>
</dbReference>
<comment type="function">
    <text evidence="18">Facilitative glucose transporter, which is responsible for constitutive or basal glucose uptake. Has a very broad substrate specificity; can transport a wide range of aldoses including both pentoses and hexoses. Most important energy carrier of the brain: present at the blood-brain barrier and assures the energy-independent, facilitative transport of glucose into the brain. In association with BSG and NXNL1, promotes retinal cone survival by increasing glucose uptake into photoreceptors. Required for mesendoderm differentiation.</text>
</comment>
<dbReference type="Pfam" id="PF07933">
    <property type="entry name" value="DUF1681"/>
    <property type="match status" value="1"/>
</dbReference>
<dbReference type="GO" id="GO:0070837">
    <property type="term" value="P:dehydroascorbic acid transport"/>
    <property type="evidence" value="ECO:0007669"/>
    <property type="project" value="TreeGrafter"/>
</dbReference>
<comment type="subcellular location">
    <subcellularLocation>
        <location evidence="5">Cell membrane</location>
        <topology evidence="5">Multi-pass membrane protein</topology>
    </subcellularLocation>
    <subcellularLocation>
        <location evidence="4">Cytoplasmic vesicle</location>
        <location evidence="4">Clathrin-coated vesicle membrane</location>
    </subcellularLocation>
    <subcellularLocation>
        <location evidence="3">Photoreceptor inner segment</location>
    </subcellularLocation>
</comment>
<reference evidence="22 23" key="1">
    <citation type="submission" date="2017-10" db="EMBL/GenBank/DDBJ databases">
        <title>A new Pekin duck reference genome.</title>
        <authorList>
            <person name="Hou Z.-C."/>
            <person name="Zhou Z.-K."/>
            <person name="Zhu F."/>
            <person name="Hou S.-S."/>
        </authorList>
    </citation>
    <scope>NUCLEOTIDE SEQUENCE [LARGE SCALE GENOMIC DNA]</scope>
</reference>
<dbReference type="InterPro" id="IPR003663">
    <property type="entry name" value="Sugar/inositol_transpt"/>
</dbReference>
<evidence type="ECO:0000256" key="12">
    <source>
        <dbReference type="ARBA" id="ARBA00022597"/>
    </source>
</evidence>
<dbReference type="SUPFAM" id="SSF103473">
    <property type="entry name" value="MFS general substrate transporter"/>
    <property type="match status" value="1"/>
</dbReference>
<feature type="region of interest" description="Disordered" evidence="19">
    <location>
        <begin position="182"/>
        <end position="343"/>
    </location>
</feature>
<dbReference type="Gene3D" id="2.30.29.30">
    <property type="entry name" value="Pleckstrin-homology domain (PH domain)/Phosphotyrosine-binding domain (PTB)"/>
    <property type="match status" value="1"/>
</dbReference>
<keyword evidence="14" id="KW-0653">Protein transport</keyword>
<organism evidence="22 23">
    <name type="scientific">Anas platyrhynchos platyrhynchos</name>
    <name type="common">Northern mallard</name>
    <dbReference type="NCBI Taxonomy" id="8840"/>
    <lineage>
        <taxon>Eukaryota</taxon>
        <taxon>Metazoa</taxon>
        <taxon>Chordata</taxon>
        <taxon>Craniata</taxon>
        <taxon>Vertebrata</taxon>
        <taxon>Euteleostomi</taxon>
        <taxon>Archelosauria</taxon>
        <taxon>Archosauria</taxon>
        <taxon>Dinosauria</taxon>
        <taxon>Saurischia</taxon>
        <taxon>Theropoda</taxon>
        <taxon>Coelurosauria</taxon>
        <taxon>Aves</taxon>
        <taxon>Neognathae</taxon>
        <taxon>Galloanserae</taxon>
        <taxon>Anseriformes</taxon>
        <taxon>Anatidae</taxon>
        <taxon>Anatinae</taxon>
        <taxon>Anas</taxon>
    </lineage>
</organism>
<dbReference type="SUPFAM" id="SSF50729">
    <property type="entry name" value="PH domain-like"/>
    <property type="match status" value="1"/>
</dbReference>
<dbReference type="InterPro" id="IPR020846">
    <property type="entry name" value="MFS_dom"/>
</dbReference>
<dbReference type="FunFam" id="2.30.29.30:FF:000064">
    <property type="entry name" value="Adaptin ear-binding coat-associated protein 1"/>
    <property type="match status" value="1"/>
</dbReference>
<evidence type="ECO:0000256" key="5">
    <source>
        <dbReference type="ARBA" id="ARBA00004651"/>
    </source>
</evidence>
<dbReference type="PRINTS" id="PR00171">
    <property type="entry name" value="SUGRTRNSPORT"/>
</dbReference>
<feature type="compositionally biased region" description="Low complexity" evidence="19">
    <location>
        <begin position="213"/>
        <end position="224"/>
    </location>
</feature>
<evidence type="ECO:0000256" key="18">
    <source>
        <dbReference type="ARBA" id="ARBA00046202"/>
    </source>
</evidence>
<dbReference type="PROSITE" id="PS00216">
    <property type="entry name" value="SUGAR_TRANSPORT_1"/>
    <property type="match status" value="1"/>
</dbReference>
<comment type="similarity">
    <text evidence="6">Belongs to the major facilitator superfamily. Sugar transporter (TC 2.A.1.1) family. Glucose transporter subfamily.</text>
</comment>
<evidence type="ECO:0000256" key="16">
    <source>
        <dbReference type="ARBA" id="ARBA00023136"/>
    </source>
</evidence>
<dbReference type="GO" id="GO:0006897">
    <property type="term" value="P:endocytosis"/>
    <property type="evidence" value="ECO:0007669"/>
    <property type="project" value="UniProtKB-KW"/>
</dbReference>
<sequence length="849" mass="91938">MAVPGRFLGPPPLPPPAMAASGEPYEAVLCVKPAVHVYRLPPRASNRGYRAAEWQLERPAWSGRLRLTARGSTAFIRLEDRASGELFAQAPVEQFPSIAVESVTDSSRYFVIRIEDENGRRAFIGVGFVDRGDAFDFNVALQDHFKWVKQQSELAKQAENPDQGPKLDLSFKEGQTIKLNIANMKKKEGATGNTRPRPAGPGGLSLLPPPPGGKSSSSAAFPSGEQLSSSLSAPVQLPGTPITDSLLSWPQPAAAPSAPSPAPRFGSKLKRNGKPKGEPRAAAADPSPSCPESASERGLRRGAAGKGKPRGDRALPRLNRGAGGAPGAGPVPGGGSQQVRWRRSRAEPRFCRVLLEMGSRERGQGMTARLMLAVGGAVLGSLQFGYNTGVINAPQKVIEDFYNRTWLYRYDEPISPGTLTTLWSLSVAIFSVGGMIGSFSVGLFVNRFGRRNSMLMSNVLAFLAAVLMGFSKMAFSFEMLILGRFIIGLYSGLTTGFVPMYVGEVSPTALRGALGTFHQLGIVLGILIAQVFGLDLIMGNDSLWPLLLGFIFVPALLQCAILPFAPESPRFLLINRNEENKAKSVLKKLRGTTDVSSDLQEMKEESRQMMREKKVTIMELFRSPMYRQPILIAIVLQLSQQLSGINAVFYYSTSIFEKSGVEQPVYATIGSGVVNTAFTVVSLFVVERAGRRTLHLIGLAGMAGCAVLMTIALTLLDQMPWMSYLSIVAIFGFVAFFEIGPGPIPWFIVAELFSQGPRPAAFAVAGLSNWTSNFIVGMGFQYIAQLCGSYVFIIFTVLLVLFFIFTYFKVPETKGRTFDEIASGFRQGGASQSDKTPDEFHSLGADSQV</sequence>
<dbReference type="PROSITE" id="PS50850">
    <property type="entry name" value="MFS"/>
    <property type="match status" value="1"/>
</dbReference>
<feature type="region of interest" description="Disordered" evidence="19">
    <location>
        <begin position="826"/>
        <end position="849"/>
    </location>
</feature>
<keyword evidence="15 20" id="KW-1133">Transmembrane helix</keyword>
<feature type="transmembrane region" description="Helical" evidence="20">
    <location>
        <begin position="721"/>
        <end position="739"/>
    </location>
</feature>
<feature type="compositionally biased region" description="Gly residues" evidence="19">
    <location>
        <begin position="321"/>
        <end position="336"/>
    </location>
</feature>
<evidence type="ECO:0000256" key="6">
    <source>
        <dbReference type="ARBA" id="ARBA00007004"/>
    </source>
</evidence>
<dbReference type="Pfam" id="PF00083">
    <property type="entry name" value="Sugar_tr"/>
    <property type="match status" value="1"/>
</dbReference>
<dbReference type="GO" id="GO:0016324">
    <property type="term" value="C:apical plasma membrane"/>
    <property type="evidence" value="ECO:0007669"/>
    <property type="project" value="TreeGrafter"/>
</dbReference>
<feature type="transmembrane region" description="Helical" evidence="20">
    <location>
        <begin position="630"/>
        <end position="653"/>
    </location>
</feature>
<feature type="transmembrane region" description="Helical" evidence="20">
    <location>
        <begin position="543"/>
        <end position="565"/>
    </location>
</feature>
<dbReference type="NCBIfam" id="TIGR00879">
    <property type="entry name" value="SP"/>
    <property type="match status" value="1"/>
</dbReference>
<evidence type="ECO:0000256" key="15">
    <source>
        <dbReference type="ARBA" id="ARBA00022989"/>
    </source>
</evidence>
<evidence type="ECO:0000256" key="13">
    <source>
        <dbReference type="ARBA" id="ARBA00022692"/>
    </source>
</evidence>
<dbReference type="GeneTree" id="ENSGT00940000156792"/>
<evidence type="ECO:0000256" key="3">
    <source>
        <dbReference type="ARBA" id="ARBA00004437"/>
    </source>
</evidence>
<keyword evidence="12" id="KW-0762">Sugar transport</keyword>
<dbReference type="PANTHER" id="PTHR23503:SF51">
    <property type="entry name" value="SOLUTE CARRIER FAMILY 2, FACILITATED GLUCOSE TRANSPORTER MEMBER 1"/>
    <property type="match status" value="1"/>
</dbReference>
<dbReference type="CDD" id="cd13228">
    <property type="entry name" value="PHear_NECAP"/>
    <property type="match status" value="1"/>
</dbReference>
<dbReference type="FunFam" id="1.20.1250.20:FF:000040">
    <property type="entry name" value="Solute carrier family 2, facilitated glucose transporter member 1"/>
    <property type="match status" value="1"/>
</dbReference>
<gene>
    <name evidence="22" type="primary">SLC2A1</name>
</gene>
<dbReference type="GO" id="GO:0016323">
    <property type="term" value="C:basolateral plasma membrane"/>
    <property type="evidence" value="ECO:0007669"/>
    <property type="project" value="TreeGrafter"/>
</dbReference>
<feature type="transmembrane region" description="Helical" evidence="20">
    <location>
        <begin position="481"/>
        <end position="502"/>
    </location>
</feature>
<feature type="transmembrane region" description="Helical" evidence="20">
    <location>
        <begin position="422"/>
        <end position="445"/>
    </location>
</feature>
<dbReference type="InterPro" id="IPR045263">
    <property type="entry name" value="GLUT"/>
</dbReference>
<feature type="transmembrane region" description="Helical" evidence="20">
    <location>
        <begin position="760"/>
        <end position="784"/>
    </location>
</feature>
<dbReference type="InterPro" id="IPR005828">
    <property type="entry name" value="MFS_sugar_transport-like"/>
</dbReference>
<dbReference type="Gene3D" id="1.20.1250.20">
    <property type="entry name" value="MFS general substrate transporter like domains"/>
    <property type="match status" value="1"/>
</dbReference>
<evidence type="ECO:0000256" key="10">
    <source>
        <dbReference type="ARBA" id="ARBA00022475"/>
    </source>
</evidence>
<keyword evidence="11" id="KW-0254">Endocytosis</keyword>
<dbReference type="PRINTS" id="PR01190">
    <property type="entry name" value="GLUCTRSPORT1"/>
</dbReference>
<reference evidence="22" key="2">
    <citation type="submission" date="2025-08" db="UniProtKB">
        <authorList>
            <consortium name="Ensembl"/>
        </authorList>
    </citation>
    <scope>IDENTIFICATION</scope>
</reference>
<dbReference type="InterPro" id="IPR012466">
    <property type="entry name" value="NECAP_PHear"/>
</dbReference>
<dbReference type="InterPro" id="IPR002439">
    <property type="entry name" value="Glu_transpt_1"/>
</dbReference>
<evidence type="ECO:0000256" key="7">
    <source>
        <dbReference type="ARBA" id="ARBA00007736"/>
    </source>
</evidence>